<reference evidence="19" key="1">
    <citation type="submission" date="2017-02" db="UniProtKB">
        <authorList>
            <consortium name="WormBaseParasite"/>
        </authorList>
    </citation>
    <scope>IDENTIFICATION</scope>
</reference>
<feature type="transmembrane region" description="Helical" evidence="15">
    <location>
        <begin position="1197"/>
        <end position="1222"/>
    </location>
</feature>
<protein>
    <recommendedName>
        <fullName evidence="15">Phospholipid-transporting ATPase</fullName>
        <ecNumber evidence="15">7.6.2.1</ecNumber>
    </recommendedName>
</protein>
<dbReference type="Gene3D" id="3.40.50.1000">
    <property type="entry name" value="HAD superfamily/HAD-like"/>
    <property type="match status" value="2"/>
</dbReference>
<feature type="binding site" evidence="13">
    <location>
        <position position="935"/>
    </location>
    <ligand>
        <name>ATP</name>
        <dbReference type="ChEBI" id="CHEBI:30616"/>
    </ligand>
</feature>
<dbReference type="GO" id="GO:0045332">
    <property type="term" value="P:phospholipid translocation"/>
    <property type="evidence" value="ECO:0007669"/>
    <property type="project" value="TreeGrafter"/>
</dbReference>
<dbReference type="InterPro" id="IPR032630">
    <property type="entry name" value="P_typ_ATPase_c"/>
</dbReference>
<keyword evidence="18" id="KW-1185">Reference proteome</keyword>
<dbReference type="Proteomes" id="UP000046393">
    <property type="component" value="Unplaced"/>
</dbReference>
<evidence type="ECO:0000256" key="13">
    <source>
        <dbReference type="PIRSR" id="PIRSR606539-2"/>
    </source>
</evidence>
<dbReference type="FunFam" id="2.70.150.10:FF:000054">
    <property type="entry name" value="Phospholipid-transporting ATPase"/>
    <property type="match status" value="1"/>
</dbReference>
<dbReference type="InterPro" id="IPR032631">
    <property type="entry name" value="P-type_ATPase_N"/>
</dbReference>
<evidence type="ECO:0000256" key="1">
    <source>
        <dbReference type="ARBA" id="ARBA00004141"/>
    </source>
</evidence>
<dbReference type="GO" id="GO:0016887">
    <property type="term" value="F:ATP hydrolysis activity"/>
    <property type="evidence" value="ECO:0007669"/>
    <property type="project" value="InterPro"/>
</dbReference>
<feature type="binding site" evidence="14">
    <location>
        <position position="961"/>
    </location>
    <ligand>
        <name>Mg(2+)</name>
        <dbReference type="ChEBI" id="CHEBI:18420"/>
    </ligand>
</feature>
<dbReference type="Gene3D" id="1.20.1110.10">
    <property type="entry name" value="Calcium-transporting ATPase, transmembrane domain"/>
    <property type="match status" value="1"/>
</dbReference>
<comment type="cofactor">
    <cofactor evidence="14">
        <name>Mg(2+)</name>
        <dbReference type="ChEBI" id="CHEBI:18420"/>
    </cofactor>
</comment>
<dbReference type="InterPro" id="IPR044492">
    <property type="entry name" value="P_typ_ATPase_HD_dom"/>
</dbReference>
<dbReference type="EC" id="7.6.2.1" evidence="15"/>
<feature type="transmembrane region" description="Helical" evidence="15">
    <location>
        <begin position="1030"/>
        <end position="1048"/>
    </location>
</feature>
<dbReference type="GO" id="GO:0005524">
    <property type="term" value="F:ATP binding"/>
    <property type="evidence" value="ECO:0007669"/>
    <property type="project" value="UniProtKB-UniRule"/>
</dbReference>
<feature type="binding site" evidence="14">
    <location>
        <position position="445"/>
    </location>
    <ligand>
        <name>Mg(2+)</name>
        <dbReference type="ChEBI" id="CHEBI:18420"/>
    </ligand>
</feature>
<name>A0A0N5A897_9BILA</name>
<evidence type="ECO:0000256" key="3">
    <source>
        <dbReference type="ARBA" id="ARBA00022692"/>
    </source>
</evidence>
<dbReference type="SUPFAM" id="SSF81665">
    <property type="entry name" value="Calcium ATPase, transmembrane domain M"/>
    <property type="match status" value="1"/>
</dbReference>
<evidence type="ECO:0000256" key="15">
    <source>
        <dbReference type="RuleBase" id="RU362033"/>
    </source>
</evidence>
<keyword evidence="7 14" id="KW-0460">Magnesium</keyword>
<feature type="transmembrane region" description="Helical" evidence="15">
    <location>
        <begin position="323"/>
        <end position="347"/>
    </location>
</feature>
<evidence type="ECO:0000259" key="17">
    <source>
        <dbReference type="Pfam" id="PF16212"/>
    </source>
</evidence>
<keyword evidence="10 15" id="KW-0472">Membrane</keyword>
<evidence type="ECO:0000313" key="19">
    <source>
        <dbReference type="WBParaSite" id="SMUV_0000028401-mRNA-1"/>
    </source>
</evidence>
<comment type="catalytic activity">
    <reaction evidence="11 15">
        <text>ATP + H2O + phospholipidSide 1 = ADP + phosphate + phospholipidSide 2.</text>
        <dbReference type="EC" id="7.6.2.1"/>
    </reaction>
</comment>
<dbReference type="SFLD" id="SFLDS00003">
    <property type="entry name" value="Haloacid_Dehalogenase"/>
    <property type="match status" value="1"/>
</dbReference>
<feature type="binding site" evidence="13">
    <location>
        <position position="443"/>
    </location>
    <ligand>
        <name>ATP</name>
        <dbReference type="ChEBI" id="CHEBI:30616"/>
    </ligand>
</feature>
<evidence type="ECO:0000256" key="10">
    <source>
        <dbReference type="ARBA" id="ARBA00023136"/>
    </source>
</evidence>
<keyword evidence="5 13" id="KW-0547">Nucleotide-binding</keyword>
<dbReference type="Pfam" id="PF16209">
    <property type="entry name" value="PhoLip_ATPase_N"/>
    <property type="match status" value="1"/>
</dbReference>
<organism evidence="18 19">
    <name type="scientific">Syphacia muris</name>
    <dbReference type="NCBI Taxonomy" id="451379"/>
    <lineage>
        <taxon>Eukaryota</taxon>
        <taxon>Metazoa</taxon>
        <taxon>Ecdysozoa</taxon>
        <taxon>Nematoda</taxon>
        <taxon>Chromadorea</taxon>
        <taxon>Rhabditida</taxon>
        <taxon>Spirurina</taxon>
        <taxon>Oxyuridomorpha</taxon>
        <taxon>Oxyuroidea</taxon>
        <taxon>Oxyuridae</taxon>
        <taxon>Syphacia</taxon>
    </lineage>
</organism>
<dbReference type="InterPro" id="IPR036412">
    <property type="entry name" value="HAD-like_sf"/>
</dbReference>
<dbReference type="WBParaSite" id="SMUV_0000028401-mRNA-1">
    <property type="protein sequence ID" value="SMUV_0000028401-mRNA-1"/>
    <property type="gene ID" value="SMUV_0000028401"/>
</dbReference>
<dbReference type="PANTHER" id="PTHR24092:SF218">
    <property type="entry name" value="PHOSPHOLIPID-TRANSPORTING ATPASE"/>
    <property type="match status" value="1"/>
</dbReference>
<dbReference type="STRING" id="451379.A0A0N5A897"/>
<feature type="transmembrane region" description="Helical" evidence="15">
    <location>
        <begin position="1163"/>
        <end position="1185"/>
    </location>
</feature>
<evidence type="ECO:0000256" key="9">
    <source>
        <dbReference type="ARBA" id="ARBA00022989"/>
    </source>
</evidence>
<feature type="binding site" evidence="13">
    <location>
        <position position="799"/>
    </location>
    <ligand>
        <name>ATP</name>
        <dbReference type="ChEBI" id="CHEBI:30616"/>
    </ligand>
</feature>
<evidence type="ECO:0000256" key="14">
    <source>
        <dbReference type="PIRSR" id="PIRSR606539-3"/>
    </source>
</evidence>
<dbReference type="Gene3D" id="3.40.1110.10">
    <property type="entry name" value="Calcium-transporting ATPase, cytoplasmic domain N"/>
    <property type="match status" value="1"/>
</dbReference>
<evidence type="ECO:0000256" key="5">
    <source>
        <dbReference type="ARBA" id="ARBA00022741"/>
    </source>
</evidence>
<dbReference type="InterPro" id="IPR023298">
    <property type="entry name" value="ATPase_P-typ_TM_dom_sf"/>
</dbReference>
<proteinExistence type="inferred from homology"/>
<feature type="transmembrane region" description="Helical" evidence="15">
    <location>
        <begin position="104"/>
        <end position="121"/>
    </location>
</feature>
<feature type="binding site" evidence="13">
    <location>
        <position position="717"/>
    </location>
    <ligand>
        <name>ATP</name>
        <dbReference type="ChEBI" id="CHEBI:30616"/>
    </ligand>
</feature>
<evidence type="ECO:0000256" key="11">
    <source>
        <dbReference type="ARBA" id="ARBA00034036"/>
    </source>
</evidence>
<feature type="binding site" evidence="14">
    <location>
        <position position="443"/>
    </location>
    <ligand>
        <name>Mg(2+)</name>
        <dbReference type="ChEBI" id="CHEBI:18420"/>
    </ligand>
</feature>
<feature type="active site" description="4-aspartylphosphate intermediate" evidence="12">
    <location>
        <position position="443"/>
    </location>
</feature>
<keyword evidence="8 15" id="KW-1278">Translocase</keyword>
<dbReference type="NCBIfam" id="TIGR01494">
    <property type="entry name" value="ATPase_P-type"/>
    <property type="match status" value="1"/>
</dbReference>
<dbReference type="InterPro" id="IPR001757">
    <property type="entry name" value="P_typ_ATPase"/>
</dbReference>
<dbReference type="Pfam" id="PF13246">
    <property type="entry name" value="Cation_ATPase"/>
    <property type="match status" value="1"/>
</dbReference>
<evidence type="ECO:0000256" key="4">
    <source>
        <dbReference type="ARBA" id="ARBA00022723"/>
    </source>
</evidence>
<evidence type="ECO:0000256" key="8">
    <source>
        <dbReference type="ARBA" id="ARBA00022967"/>
    </source>
</evidence>
<dbReference type="PROSITE" id="PS00154">
    <property type="entry name" value="ATPASE_E1_E2"/>
    <property type="match status" value="1"/>
</dbReference>
<feature type="binding site" evidence="14">
    <location>
        <position position="965"/>
    </location>
    <ligand>
        <name>Mg(2+)</name>
        <dbReference type="ChEBI" id="CHEBI:18420"/>
    </ligand>
</feature>
<feature type="transmembrane region" description="Helical" evidence="15">
    <location>
        <begin position="378"/>
        <end position="400"/>
    </location>
</feature>
<dbReference type="InterPro" id="IPR006539">
    <property type="entry name" value="P-type_ATPase_IV"/>
</dbReference>
<evidence type="ECO:0000256" key="12">
    <source>
        <dbReference type="PIRSR" id="PIRSR606539-1"/>
    </source>
</evidence>
<evidence type="ECO:0000256" key="7">
    <source>
        <dbReference type="ARBA" id="ARBA00022842"/>
    </source>
</evidence>
<evidence type="ECO:0000259" key="16">
    <source>
        <dbReference type="Pfam" id="PF16209"/>
    </source>
</evidence>
<feature type="binding site" evidence="13">
    <location>
        <position position="965"/>
    </location>
    <ligand>
        <name>ATP</name>
        <dbReference type="ChEBI" id="CHEBI:30616"/>
    </ligand>
</feature>
<dbReference type="InterPro" id="IPR008250">
    <property type="entry name" value="ATPase_P-typ_transduc_dom_A_sf"/>
</dbReference>
<feature type="domain" description="P-type ATPase C-terminal" evidence="17">
    <location>
        <begin position="987"/>
        <end position="1237"/>
    </location>
</feature>
<accession>A0A0N5A897</accession>
<dbReference type="NCBIfam" id="TIGR01652">
    <property type="entry name" value="ATPase-Plipid"/>
    <property type="match status" value="2"/>
</dbReference>
<dbReference type="GO" id="GO:0005886">
    <property type="term" value="C:plasma membrane"/>
    <property type="evidence" value="ECO:0007669"/>
    <property type="project" value="TreeGrafter"/>
</dbReference>
<dbReference type="SUPFAM" id="SSF81653">
    <property type="entry name" value="Calcium ATPase, transduction domain A"/>
    <property type="match status" value="1"/>
</dbReference>
<keyword evidence="3 15" id="KW-0812">Transmembrane</keyword>
<dbReference type="GO" id="GO:0000287">
    <property type="term" value="F:magnesium ion binding"/>
    <property type="evidence" value="ECO:0007669"/>
    <property type="project" value="UniProtKB-UniRule"/>
</dbReference>
<feature type="binding site" evidence="13">
    <location>
        <position position="941"/>
    </location>
    <ligand>
        <name>ATP</name>
        <dbReference type="ChEBI" id="CHEBI:30616"/>
    </ligand>
</feature>
<dbReference type="SFLD" id="SFLDG00002">
    <property type="entry name" value="C1.7:_P-type_atpase_like"/>
    <property type="match status" value="1"/>
</dbReference>
<feature type="domain" description="P-type ATPase N-terminal" evidence="16">
    <location>
        <begin position="71"/>
        <end position="125"/>
    </location>
</feature>
<dbReference type="Pfam" id="PF16212">
    <property type="entry name" value="PhoLip_ATPase_C"/>
    <property type="match status" value="1"/>
</dbReference>
<feature type="transmembrane region" description="Helical" evidence="15">
    <location>
        <begin position="1003"/>
        <end position="1024"/>
    </location>
</feature>
<dbReference type="PANTHER" id="PTHR24092">
    <property type="entry name" value="PROBABLE PHOSPHOLIPID-TRANSPORTING ATPASE"/>
    <property type="match status" value="1"/>
</dbReference>
<keyword evidence="6 13" id="KW-0067">ATP-binding</keyword>
<evidence type="ECO:0000313" key="18">
    <source>
        <dbReference type="Proteomes" id="UP000046393"/>
    </source>
</evidence>
<dbReference type="SFLD" id="SFLDF00027">
    <property type="entry name" value="p-type_atpase"/>
    <property type="match status" value="1"/>
</dbReference>
<comment type="similarity">
    <text evidence="2 15">Belongs to the cation transport ATPase (P-type) (TC 3.A.3) family. Type IV subfamily.</text>
</comment>
<sequence>MCLLDKWPTLTLTNPAPVIWEKAETSTRVLTRYLPCFSGHGAQKPTNSAKEYRRIVPNPRFDPDIPRYKHPNRANFADNRICTTKYNLLTFLPKNLFEQFHRAANLYFIAIVFLNIIIGAFGRYVSMIPILFVLSVTALKDIFEDYRRYKSDLQINHSKCRVWDNDQKRYRKLEWCNVLVGDFVHLSCNEIIPADILILRSSDPNGVCYVETSNLDGESNLKQRQIIGTMSKAPDTFEPPDFNATIYCEHPNNQIYRFNGYVEHEDGVREPVDKLNLLLRGCEVRNTDFVEGIVIYAGGDTKAMLNNSGPRYKRSGLEKLTNLDITWCVVLLLVMCISAAVFSSAWLNSFEDPFKVLFLDFLRGFVDFKPSREGFINFWYFIIVLQVMIPISLYVSIEIIKLGQIYFMSQDLNMYNEEVDRGIECRALNIPEELGQIQYVLSDKTGTLTENQMIFRRCFINGKDYGVNMSSDTNVSYKLPSIGKPKFYVDKELREDLKTAILLNISKNDLCFDDNRYCSESNLFHFFVNMALCNTVVVNAQPHKDEMDEFGSIASNLFAMNNAGFQNDEAESENLSDISQKSSIIQLPSSAEVVNREQSSKSSKLLSLHLSKFNKALKNPLRRLRKHTSSAYDSSEEQVVANPIYEAESPDELALVNAASEYGLRLCSRYNHSVKLQIAQTSDVLIYKVNYKNSQNGGSIYYKAEDSISTYGSQGLRTLCLCRRILSDEDYKQWKANHERAEMALSNREKQISDSANAIERELELLGITAIEDRLQDGVPQCIEALRNAGINVWVLTGDRIETAVNIAYASRLFSSSMDLVQLSARNEADTAEMLKLIEERMSKGLYVQEKSGSLFRQCVTLSGDALSSGNSSGSVTVGTSSSNNLSFNCKSSSMQQRKYGVVVSGQTLANCLLPTNIPNFLKIIKRSTSVLCSRATPLQKASVVKLVKEHLSGKVLAIGDGANDVSMIQCSDVGVGILGQEGMQAVMSSDFALTRFRYLEQLLLVHGHWCYHRLAIIILYFFYKNAVRLYLFVFVLYWCQLFNGFSAQVPIDPIFLMLYNLIFTSVPPLIYGITEQDAPADFLLKFPHLYGQGRHSELYLWYSFWINMLDALWQSAAIYLTAHLAYNDSVCDIWTFGFVLCSQLVVINSVHLAILVNFWTVPLFFSIVLSFVVYMVFAFIYNLVVSPAFEVKDPPLMMAFYAVSDIYFWLVILFSTAFAVFPRMICIAIKNTVKPSVVKRQLFEEARRQKRKSKGNVVTFLPSVQWKRGIGVDPITVTSSSGDFTGAKVVTS</sequence>
<evidence type="ECO:0000256" key="2">
    <source>
        <dbReference type="ARBA" id="ARBA00008109"/>
    </source>
</evidence>
<dbReference type="InterPro" id="IPR023214">
    <property type="entry name" value="HAD_sf"/>
</dbReference>
<comment type="subcellular location">
    <subcellularLocation>
        <location evidence="1 15">Membrane</location>
        <topology evidence="1 15">Multi-pass membrane protein</topology>
    </subcellularLocation>
</comment>
<feature type="binding site" evidence="13">
    <location>
        <position position="798"/>
    </location>
    <ligand>
        <name>ATP</name>
        <dbReference type="ChEBI" id="CHEBI:30616"/>
    </ligand>
</feature>
<feature type="transmembrane region" description="Helical" evidence="15">
    <location>
        <begin position="1134"/>
        <end position="1157"/>
    </location>
</feature>
<dbReference type="PRINTS" id="PR00119">
    <property type="entry name" value="CATATPASE"/>
</dbReference>
<dbReference type="InterPro" id="IPR018303">
    <property type="entry name" value="ATPase_P-typ_P_site"/>
</dbReference>
<keyword evidence="9 15" id="KW-1133">Transmembrane helix</keyword>
<feature type="binding site" evidence="13">
    <location>
        <position position="652"/>
    </location>
    <ligand>
        <name>ATP</name>
        <dbReference type="ChEBI" id="CHEBI:30616"/>
    </ligand>
</feature>
<dbReference type="GO" id="GO:0140326">
    <property type="term" value="F:ATPase-coupled intramembrane lipid transporter activity"/>
    <property type="evidence" value="ECO:0007669"/>
    <property type="project" value="UniProtKB-EC"/>
</dbReference>
<dbReference type="SUPFAM" id="SSF56784">
    <property type="entry name" value="HAD-like"/>
    <property type="match status" value="1"/>
</dbReference>
<dbReference type="Gene3D" id="2.70.150.10">
    <property type="entry name" value="Calcium-transporting ATPase, cytoplasmic transduction domain A"/>
    <property type="match status" value="1"/>
</dbReference>
<feature type="binding site" evidence="13">
    <location>
        <position position="444"/>
    </location>
    <ligand>
        <name>ATP</name>
        <dbReference type="ChEBI" id="CHEBI:30616"/>
    </ligand>
</feature>
<keyword evidence="4 14" id="KW-0479">Metal-binding</keyword>
<feature type="binding site" evidence="13">
    <location>
        <position position="797"/>
    </location>
    <ligand>
        <name>ATP</name>
        <dbReference type="ChEBI" id="CHEBI:30616"/>
    </ligand>
</feature>
<dbReference type="InterPro" id="IPR023299">
    <property type="entry name" value="ATPase_P-typ_cyto_dom_N"/>
</dbReference>
<feature type="binding site" evidence="13">
    <location>
        <position position="445"/>
    </location>
    <ligand>
        <name>ATP</name>
        <dbReference type="ChEBI" id="CHEBI:30616"/>
    </ligand>
</feature>
<evidence type="ECO:0000256" key="6">
    <source>
        <dbReference type="ARBA" id="ARBA00022840"/>
    </source>
</evidence>
<feature type="binding site" evidence="13">
    <location>
        <position position="964"/>
    </location>
    <ligand>
        <name>ATP</name>
        <dbReference type="ChEBI" id="CHEBI:30616"/>
    </ligand>
</feature>